<keyword evidence="8" id="KW-1185">Reference proteome</keyword>
<name>A0A846WWF6_9ACTN</name>
<evidence type="ECO:0000256" key="1">
    <source>
        <dbReference type="ARBA" id="ARBA00004127"/>
    </source>
</evidence>
<dbReference type="GO" id="GO:0012505">
    <property type="term" value="C:endomembrane system"/>
    <property type="evidence" value="ECO:0007669"/>
    <property type="project" value="UniProtKB-SubCell"/>
</dbReference>
<dbReference type="AlphaFoldDB" id="A0A846WWF6"/>
<dbReference type="Proteomes" id="UP000582646">
    <property type="component" value="Unassembled WGS sequence"/>
</dbReference>
<dbReference type="RefSeq" id="WP_168544298.1">
    <property type="nucleotide sequence ID" value="NZ_BAAAKS010000025.1"/>
</dbReference>
<keyword evidence="2 5" id="KW-0812">Transmembrane</keyword>
<evidence type="ECO:0000313" key="8">
    <source>
        <dbReference type="Proteomes" id="UP000582646"/>
    </source>
</evidence>
<keyword evidence="4 5" id="KW-0472">Membrane</keyword>
<evidence type="ECO:0000256" key="4">
    <source>
        <dbReference type="ARBA" id="ARBA00023136"/>
    </source>
</evidence>
<evidence type="ECO:0000256" key="2">
    <source>
        <dbReference type="ARBA" id="ARBA00022692"/>
    </source>
</evidence>
<keyword evidence="3 5" id="KW-1133">Transmembrane helix</keyword>
<comment type="caution">
    <text evidence="7">The sequence shown here is derived from an EMBL/GenBank/DDBJ whole genome shotgun (WGS) entry which is preliminary data.</text>
</comment>
<feature type="domain" description="DUF202" evidence="6">
    <location>
        <begin position="22"/>
        <end position="88"/>
    </location>
</feature>
<evidence type="ECO:0000259" key="6">
    <source>
        <dbReference type="Pfam" id="PF02656"/>
    </source>
</evidence>
<dbReference type="InterPro" id="IPR003807">
    <property type="entry name" value="DUF202"/>
</dbReference>
<feature type="transmembrane region" description="Helical" evidence="5">
    <location>
        <begin position="61"/>
        <end position="80"/>
    </location>
</feature>
<dbReference type="Pfam" id="PF02656">
    <property type="entry name" value="DUF202"/>
    <property type="match status" value="1"/>
</dbReference>
<gene>
    <name evidence="7" type="ORF">HF999_02165</name>
</gene>
<comment type="subcellular location">
    <subcellularLocation>
        <location evidence="1">Endomembrane system</location>
        <topology evidence="1">Multi-pass membrane protein</topology>
    </subcellularLocation>
</comment>
<evidence type="ECO:0000313" key="7">
    <source>
        <dbReference type="EMBL" id="NKY17184.1"/>
    </source>
</evidence>
<accession>A0A846WWF6</accession>
<feature type="transmembrane region" description="Helical" evidence="5">
    <location>
        <begin position="31"/>
        <end position="55"/>
    </location>
</feature>
<organism evidence="7 8">
    <name type="scientific">Tsukamurella spumae</name>
    <dbReference type="NCBI Taxonomy" id="44753"/>
    <lineage>
        <taxon>Bacteria</taxon>
        <taxon>Bacillati</taxon>
        <taxon>Actinomycetota</taxon>
        <taxon>Actinomycetes</taxon>
        <taxon>Mycobacteriales</taxon>
        <taxon>Tsukamurellaceae</taxon>
        <taxon>Tsukamurella</taxon>
    </lineage>
</organism>
<evidence type="ECO:0000256" key="5">
    <source>
        <dbReference type="SAM" id="Phobius"/>
    </source>
</evidence>
<sequence>MSARPQRRPDWVYRDGTEPDERFTLANERTYLAWIRTSLALIAGGVALQALPVALHTAVRVAASVLLICAGATIPLGVWIRWGRAERAMRTGEPLPAPTLLVPLAAVVTGVGVLLLVALVMAPGGR</sequence>
<evidence type="ECO:0000256" key="3">
    <source>
        <dbReference type="ARBA" id="ARBA00022989"/>
    </source>
</evidence>
<proteinExistence type="predicted"/>
<feature type="transmembrane region" description="Helical" evidence="5">
    <location>
        <begin position="100"/>
        <end position="122"/>
    </location>
</feature>
<protein>
    <submittedName>
        <fullName evidence="7">DUF202 domain-containing protein</fullName>
    </submittedName>
</protein>
<dbReference type="EMBL" id="JAAXOQ010000002">
    <property type="protein sequence ID" value="NKY17184.1"/>
    <property type="molecule type" value="Genomic_DNA"/>
</dbReference>
<reference evidence="7 8" key="1">
    <citation type="submission" date="2020-04" db="EMBL/GenBank/DDBJ databases">
        <title>MicrobeNet Type strains.</title>
        <authorList>
            <person name="Nicholson A.C."/>
        </authorList>
    </citation>
    <scope>NUCLEOTIDE SEQUENCE [LARGE SCALE GENOMIC DNA]</scope>
    <source>
        <strain evidence="7 8">DSM 44113</strain>
    </source>
</reference>